<dbReference type="EMBL" id="FPAI01000003">
    <property type="protein sequence ID" value="SFS46964.1"/>
    <property type="molecule type" value="Genomic_DNA"/>
</dbReference>
<reference evidence="5 8" key="2">
    <citation type="submission" date="2019-07" db="EMBL/GenBank/DDBJ databases">
        <title>Whole genome shotgun sequence of Halolactibacillus miurensis NBRC 100873.</title>
        <authorList>
            <person name="Hosoyama A."/>
            <person name="Uohara A."/>
            <person name="Ohji S."/>
            <person name="Ichikawa N."/>
        </authorList>
    </citation>
    <scope>NUCLEOTIDE SEQUENCE [LARGE SCALE GENOMIC DNA]</scope>
    <source>
        <strain evidence="5 8">NBRC 100873</strain>
    </source>
</reference>
<accession>A0A1I6Q3J0</accession>
<keyword evidence="8" id="KW-1185">Reference proteome</keyword>
<keyword evidence="3" id="KW-0472">Membrane</keyword>
<proteinExistence type="inferred from homology"/>
<evidence type="ECO:0000256" key="3">
    <source>
        <dbReference type="SAM" id="Phobius"/>
    </source>
</evidence>
<dbReference type="PANTHER" id="PTHR37312">
    <property type="entry name" value="MEMBRANE-BOUND ACYLTRANSFERASE YKRP-RELATED"/>
    <property type="match status" value="1"/>
</dbReference>
<evidence type="ECO:0000259" key="4">
    <source>
        <dbReference type="Pfam" id="PF01757"/>
    </source>
</evidence>
<evidence type="ECO:0000313" key="8">
    <source>
        <dbReference type="Proteomes" id="UP000321773"/>
    </source>
</evidence>
<feature type="transmembrane region" description="Helical" evidence="3">
    <location>
        <begin position="181"/>
        <end position="199"/>
    </location>
</feature>
<dbReference type="InterPro" id="IPR052734">
    <property type="entry name" value="Nod_factor_acetyltransferase"/>
</dbReference>
<dbReference type="Pfam" id="PF01757">
    <property type="entry name" value="Acyl_transf_3"/>
    <property type="match status" value="1"/>
</dbReference>
<keyword evidence="5" id="KW-0808">Transferase</keyword>
<evidence type="ECO:0000256" key="2">
    <source>
        <dbReference type="ARBA" id="ARBA00007400"/>
    </source>
</evidence>
<keyword evidence="3" id="KW-1133">Transmembrane helix</keyword>
<feature type="transmembrane region" description="Helical" evidence="3">
    <location>
        <begin position="128"/>
        <end position="146"/>
    </location>
</feature>
<feature type="domain" description="Acyltransferase 3" evidence="4">
    <location>
        <begin position="6"/>
        <end position="294"/>
    </location>
</feature>
<feature type="transmembrane region" description="Helical" evidence="3">
    <location>
        <begin position="281"/>
        <end position="308"/>
    </location>
</feature>
<organism evidence="6 7">
    <name type="scientific">Halolactibacillus miurensis</name>
    <dbReference type="NCBI Taxonomy" id="306541"/>
    <lineage>
        <taxon>Bacteria</taxon>
        <taxon>Bacillati</taxon>
        <taxon>Bacillota</taxon>
        <taxon>Bacilli</taxon>
        <taxon>Bacillales</taxon>
        <taxon>Bacillaceae</taxon>
        <taxon>Halolactibacillus</taxon>
    </lineage>
</organism>
<dbReference type="STRING" id="306541.SAMN05421668_10367"/>
<dbReference type="EMBL" id="BJWJ01000002">
    <property type="protein sequence ID" value="GEM03317.1"/>
    <property type="molecule type" value="Genomic_DNA"/>
</dbReference>
<dbReference type="GO" id="GO:0016747">
    <property type="term" value="F:acyltransferase activity, transferring groups other than amino-acyl groups"/>
    <property type="evidence" value="ECO:0007669"/>
    <property type="project" value="InterPro"/>
</dbReference>
<dbReference type="RefSeq" id="WP_177220615.1">
    <property type="nucleotide sequence ID" value="NZ_BJWJ01000002.1"/>
</dbReference>
<dbReference type="Proteomes" id="UP000199139">
    <property type="component" value="Unassembled WGS sequence"/>
</dbReference>
<feature type="transmembrane region" description="Helical" evidence="3">
    <location>
        <begin position="219"/>
        <end position="243"/>
    </location>
</feature>
<gene>
    <name evidence="5" type="ORF">HMI01_03050</name>
    <name evidence="6" type="ORF">SAMN05421668_10367</name>
</gene>
<comment type="subcellular location">
    <subcellularLocation>
        <location evidence="1">Membrane</location>
    </subcellularLocation>
</comment>
<feature type="transmembrane region" description="Helical" evidence="3">
    <location>
        <begin position="69"/>
        <end position="87"/>
    </location>
</feature>
<evidence type="ECO:0000313" key="6">
    <source>
        <dbReference type="EMBL" id="SFS46964.1"/>
    </source>
</evidence>
<feature type="transmembrane region" description="Helical" evidence="3">
    <location>
        <begin position="103"/>
        <end position="121"/>
    </location>
</feature>
<evidence type="ECO:0000256" key="1">
    <source>
        <dbReference type="ARBA" id="ARBA00004370"/>
    </source>
</evidence>
<keyword evidence="5" id="KW-0012">Acyltransferase</keyword>
<comment type="similarity">
    <text evidence="2">Belongs to the acyltransferase 3 family.</text>
</comment>
<keyword evidence="3" id="KW-0812">Transmembrane</keyword>
<feature type="transmembrane region" description="Helical" evidence="3">
    <location>
        <begin position="39"/>
        <end position="57"/>
    </location>
</feature>
<evidence type="ECO:0000313" key="7">
    <source>
        <dbReference type="Proteomes" id="UP000199139"/>
    </source>
</evidence>
<sequence>MKREDFFDNARVLLIFLVVFGHVIQPSTADSKPLMTLYQTIYLFHMPAMIFVSGFFAKGKWDLVYFKNLMKKIIMPYVLFQLLYNVMNYFEGQSAKTMMEPNWSLWFLLSLFSWHLLLAVFKRLPKTLGLLLAFGIGLGVGYIDAIGHVYSLSRTFVFFPFFLLGYHVNKQWLFHLLDRTHTKLAGILIISIVGLHLFLDYPVKLLFGSASYEAMGVPVLGIVSRGFIYLGAIILGFLFFTVVPKQAVTYSKMGQKTLYVYLLHGLFIQTMRRLELFQIEGLVTLLGAIVISGSLVLLLSSPVVTAFFKPLIELKTVKQREWRQLLGSYYHQSNERT</sequence>
<name>A0A1I6Q3J0_9BACI</name>
<protein>
    <submittedName>
        <fullName evidence="5">Acyltransferase</fullName>
    </submittedName>
    <submittedName>
        <fullName evidence="6">Fucose 4-O-acetylase</fullName>
    </submittedName>
</protein>
<feature type="transmembrane region" description="Helical" evidence="3">
    <location>
        <begin position="152"/>
        <end position="169"/>
    </location>
</feature>
<dbReference type="PANTHER" id="PTHR37312:SF1">
    <property type="entry name" value="MEMBRANE-BOUND ACYLTRANSFERASE YKRP-RELATED"/>
    <property type="match status" value="1"/>
</dbReference>
<dbReference type="Proteomes" id="UP000321773">
    <property type="component" value="Unassembled WGS sequence"/>
</dbReference>
<dbReference type="AlphaFoldDB" id="A0A1I6Q3J0"/>
<dbReference type="InterPro" id="IPR002656">
    <property type="entry name" value="Acyl_transf_3_dom"/>
</dbReference>
<evidence type="ECO:0000313" key="5">
    <source>
        <dbReference type="EMBL" id="GEM03317.1"/>
    </source>
</evidence>
<reference evidence="6 7" key="1">
    <citation type="submission" date="2016-10" db="EMBL/GenBank/DDBJ databases">
        <authorList>
            <person name="de Groot N.N."/>
        </authorList>
    </citation>
    <scope>NUCLEOTIDE SEQUENCE [LARGE SCALE GENOMIC DNA]</scope>
    <source>
        <strain evidence="6 7">DSM 17074</strain>
    </source>
</reference>